<dbReference type="GO" id="GO:0004713">
    <property type="term" value="F:protein tyrosine kinase activity"/>
    <property type="evidence" value="ECO:0007669"/>
    <property type="project" value="TreeGrafter"/>
</dbReference>
<evidence type="ECO:0000313" key="10">
    <source>
        <dbReference type="EMBL" id="OPX47468.1"/>
    </source>
</evidence>
<keyword evidence="3" id="KW-1003">Cell membrane</keyword>
<evidence type="ECO:0000256" key="5">
    <source>
        <dbReference type="ARBA" id="ARBA00022989"/>
    </source>
</evidence>
<evidence type="ECO:0000259" key="8">
    <source>
        <dbReference type="Pfam" id="PF02706"/>
    </source>
</evidence>
<sequence>MQEENINLSEFFDVIKRKYKLIGIITAVFVIVSIILSFFVITPKYQVEEKLFVGKAESKINHNYDNNEIQMYQNLLSTYSDVIMTDDLVQTALNEAGINLKAKNVIKNLSVTPKANTQIIDITYKDTDPQRAVNIIEGITKVFIKKSKELIPNSNVQVIERANYPSSPVSPNKVLNIVIALILGILVGIGIALLLEFMDNTFRDKEDLEKSLGLPVIGTIIDYSEEEVKSSNLSTRSGRNRSSRRMFK</sequence>
<evidence type="ECO:0000256" key="7">
    <source>
        <dbReference type="SAM" id="Phobius"/>
    </source>
</evidence>
<keyword evidence="4 7" id="KW-0812">Transmembrane</keyword>
<dbReference type="PANTHER" id="PTHR32309:SF13">
    <property type="entry name" value="FERRIC ENTEROBACTIN TRANSPORT PROTEIN FEPE"/>
    <property type="match status" value="1"/>
</dbReference>
<evidence type="ECO:0000256" key="2">
    <source>
        <dbReference type="ARBA" id="ARBA00006683"/>
    </source>
</evidence>
<name>A0A1V4SVZ5_9CLOT</name>
<dbReference type="InterPro" id="IPR003856">
    <property type="entry name" value="LPS_length_determ_N"/>
</dbReference>
<evidence type="ECO:0000256" key="3">
    <source>
        <dbReference type="ARBA" id="ARBA00022475"/>
    </source>
</evidence>
<dbReference type="Proteomes" id="UP000191448">
    <property type="component" value="Unassembled WGS sequence"/>
</dbReference>
<proteinExistence type="inferred from homology"/>
<dbReference type="InterPro" id="IPR050445">
    <property type="entry name" value="Bact_polysacc_biosynth/exp"/>
</dbReference>
<comment type="caution">
    <text evidence="10">The sequence shown here is derived from an EMBL/GenBank/DDBJ whole genome shotgun (WGS) entry which is preliminary data.</text>
</comment>
<dbReference type="Pfam" id="PF13807">
    <property type="entry name" value="GNVR"/>
    <property type="match status" value="1"/>
</dbReference>
<accession>A0A1V4SVZ5</accession>
<protein>
    <submittedName>
        <fullName evidence="10">Capsular polysaccharide type 8 biosynthesis protein cap8A</fullName>
    </submittedName>
</protein>
<dbReference type="EMBL" id="LTAY01000048">
    <property type="protein sequence ID" value="OPX47468.1"/>
    <property type="molecule type" value="Genomic_DNA"/>
</dbReference>
<dbReference type="PANTHER" id="PTHR32309">
    <property type="entry name" value="TYROSINE-PROTEIN KINASE"/>
    <property type="match status" value="1"/>
</dbReference>
<organism evidence="10 11">
    <name type="scientific">Clostridium thermobutyricum DSM 4928</name>
    <dbReference type="NCBI Taxonomy" id="1121339"/>
    <lineage>
        <taxon>Bacteria</taxon>
        <taxon>Bacillati</taxon>
        <taxon>Bacillota</taxon>
        <taxon>Clostridia</taxon>
        <taxon>Eubacteriales</taxon>
        <taxon>Clostridiaceae</taxon>
        <taxon>Clostridium</taxon>
    </lineage>
</organism>
<feature type="domain" description="Tyrosine-protein kinase G-rich" evidence="9">
    <location>
        <begin position="153"/>
        <end position="194"/>
    </location>
</feature>
<gene>
    <name evidence="10" type="primary">cap8A</name>
    <name evidence="10" type="ORF">CLTHE_20310</name>
</gene>
<dbReference type="Pfam" id="PF02706">
    <property type="entry name" value="Wzz"/>
    <property type="match status" value="1"/>
</dbReference>
<feature type="transmembrane region" description="Helical" evidence="7">
    <location>
        <begin position="21"/>
        <end position="41"/>
    </location>
</feature>
<keyword evidence="5 7" id="KW-1133">Transmembrane helix</keyword>
<evidence type="ECO:0000259" key="9">
    <source>
        <dbReference type="Pfam" id="PF13807"/>
    </source>
</evidence>
<dbReference type="InterPro" id="IPR032807">
    <property type="entry name" value="GNVR"/>
</dbReference>
<dbReference type="OrthoDB" id="2360475at2"/>
<evidence type="ECO:0000256" key="6">
    <source>
        <dbReference type="ARBA" id="ARBA00023136"/>
    </source>
</evidence>
<dbReference type="GO" id="GO:0005886">
    <property type="term" value="C:plasma membrane"/>
    <property type="evidence" value="ECO:0007669"/>
    <property type="project" value="UniProtKB-SubCell"/>
</dbReference>
<dbReference type="RefSeq" id="WP_080023220.1">
    <property type="nucleotide sequence ID" value="NZ_LTAY01000048.1"/>
</dbReference>
<evidence type="ECO:0000313" key="11">
    <source>
        <dbReference type="Proteomes" id="UP000191448"/>
    </source>
</evidence>
<keyword evidence="6 7" id="KW-0472">Membrane</keyword>
<dbReference type="AlphaFoldDB" id="A0A1V4SVZ5"/>
<evidence type="ECO:0000256" key="4">
    <source>
        <dbReference type="ARBA" id="ARBA00022692"/>
    </source>
</evidence>
<feature type="transmembrane region" description="Helical" evidence="7">
    <location>
        <begin position="174"/>
        <end position="195"/>
    </location>
</feature>
<comment type="subcellular location">
    <subcellularLocation>
        <location evidence="1">Cell membrane</location>
        <topology evidence="1">Multi-pass membrane protein</topology>
    </subcellularLocation>
</comment>
<evidence type="ECO:0000256" key="1">
    <source>
        <dbReference type="ARBA" id="ARBA00004651"/>
    </source>
</evidence>
<feature type="domain" description="Polysaccharide chain length determinant N-terminal" evidence="8">
    <location>
        <begin position="4"/>
        <end position="95"/>
    </location>
</feature>
<reference evidence="10 11" key="1">
    <citation type="submission" date="2016-02" db="EMBL/GenBank/DDBJ databases">
        <title>Genome sequence of Clostridium thermobutyricum DSM 4928.</title>
        <authorList>
            <person name="Poehlein A."/>
            <person name="Daniel R."/>
        </authorList>
    </citation>
    <scope>NUCLEOTIDE SEQUENCE [LARGE SCALE GENOMIC DNA]</scope>
    <source>
        <strain evidence="10 11">DSM 4928</strain>
    </source>
</reference>
<comment type="similarity">
    <text evidence="2">Belongs to the CpsC/CapA family.</text>
</comment>